<accession>A0AAW8YFW7</accession>
<dbReference type="Proteomes" id="UP001280897">
    <property type="component" value="Unassembled WGS sequence"/>
</dbReference>
<proteinExistence type="predicted"/>
<evidence type="ECO:0000313" key="3">
    <source>
        <dbReference type="Proteomes" id="UP001280897"/>
    </source>
</evidence>
<gene>
    <name evidence="2" type="ORF">R0G89_04735</name>
</gene>
<sequence length="223" mass="26118">MPNRLYLGQLHLTATDVYKMPDFSNKTAETLGTSGTANSAVNQEEYNNLDTNRYYKETAQLDFSTANFSNAQIEKQNQDLVQHAKEFLTEEDNNPIPFEPETIRLISLWANNNPKIIKKTIGIILNARRDVQDLHKDHHLFFILDHEPELQTKITQTLRRYFNALRSDDKQIKNYENYLYITMKNMFENYGSSKLQREYKLEHSTNQIAKNNLSMDLGTEYLN</sequence>
<reference evidence="2" key="1">
    <citation type="journal article" date="2023" name="PeerJ">
        <title>Selection and evaluation of lactic acid bacteria from chicken feces in Thailand as potential probiotics.</title>
        <authorList>
            <person name="Khurajog B."/>
            <person name="Disastra Y."/>
            <person name="Lawwyne L.D."/>
            <person name="Sirichokchatchawan W."/>
            <person name="Niyomtham W."/>
            <person name="Yindee J."/>
            <person name="Hampson D.J."/>
            <person name="Prapasarakul N."/>
        </authorList>
    </citation>
    <scope>NUCLEOTIDE SEQUENCE</scope>
    <source>
        <strain evidence="2">BF9</strain>
    </source>
</reference>
<name>A0AAW8YFW7_PEDAC</name>
<dbReference type="EMBL" id="JAWJAV010000003">
    <property type="protein sequence ID" value="MDV2621037.1"/>
    <property type="molecule type" value="Genomic_DNA"/>
</dbReference>
<protein>
    <submittedName>
        <fullName evidence="2">RepA</fullName>
    </submittedName>
</protein>
<dbReference type="AlphaFoldDB" id="A0AAW8YFW7"/>
<comment type="caution">
    <text evidence="2">The sequence shown here is derived from an EMBL/GenBank/DDBJ whole genome shotgun (WGS) entry which is preliminary data.</text>
</comment>
<evidence type="ECO:0000259" key="1">
    <source>
        <dbReference type="Pfam" id="PF18008"/>
    </source>
</evidence>
<dbReference type="InterPro" id="IPR041151">
    <property type="entry name" value="Bac_RepA_C"/>
</dbReference>
<evidence type="ECO:0000313" key="2">
    <source>
        <dbReference type="EMBL" id="MDV2621037.1"/>
    </source>
</evidence>
<dbReference type="RefSeq" id="WP_230937730.1">
    <property type="nucleotide sequence ID" value="NZ_CP018763.1"/>
</dbReference>
<organism evidence="2 3">
    <name type="scientific">Pediococcus acidilactici</name>
    <dbReference type="NCBI Taxonomy" id="1254"/>
    <lineage>
        <taxon>Bacteria</taxon>
        <taxon>Bacillati</taxon>
        <taxon>Bacillota</taxon>
        <taxon>Bacilli</taxon>
        <taxon>Lactobacillales</taxon>
        <taxon>Lactobacillaceae</taxon>
        <taxon>Pediococcus</taxon>
        <taxon>Pediococcus acidilactici group</taxon>
    </lineage>
</organism>
<reference evidence="2" key="2">
    <citation type="submission" date="2023-10" db="EMBL/GenBank/DDBJ databases">
        <authorList>
            <person name="Khurajog B."/>
        </authorList>
    </citation>
    <scope>NUCLEOTIDE SEQUENCE</scope>
    <source>
        <strain evidence="2">BF9</strain>
    </source>
</reference>
<dbReference type="Pfam" id="PF18008">
    <property type="entry name" value="Bac_RepA_C"/>
    <property type="match status" value="1"/>
</dbReference>
<feature type="domain" description="Replication initiator protein A C-terminal" evidence="1">
    <location>
        <begin position="99"/>
        <end position="189"/>
    </location>
</feature>